<name>A0A1L9V3I1_ASPGL</name>
<feature type="non-terminal residue" evidence="1">
    <location>
        <position position="62"/>
    </location>
</feature>
<accession>A0A1L9V3I1</accession>
<dbReference type="OrthoDB" id="4364638at2759"/>
<organism evidence="1 2">
    <name type="scientific">Aspergillus glaucus CBS 516.65</name>
    <dbReference type="NCBI Taxonomy" id="1160497"/>
    <lineage>
        <taxon>Eukaryota</taxon>
        <taxon>Fungi</taxon>
        <taxon>Dikarya</taxon>
        <taxon>Ascomycota</taxon>
        <taxon>Pezizomycotina</taxon>
        <taxon>Eurotiomycetes</taxon>
        <taxon>Eurotiomycetidae</taxon>
        <taxon>Eurotiales</taxon>
        <taxon>Aspergillaceae</taxon>
        <taxon>Aspergillus</taxon>
        <taxon>Aspergillus subgen. Aspergillus</taxon>
    </lineage>
</organism>
<protein>
    <submittedName>
        <fullName evidence="1">Uncharacterized protein</fullName>
    </submittedName>
</protein>
<reference evidence="2" key="1">
    <citation type="journal article" date="2017" name="Genome Biol.">
        <title>Comparative genomics reveals high biological diversity and specific adaptations in the industrially and medically important fungal genus Aspergillus.</title>
        <authorList>
            <person name="de Vries R.P."/>
            <person name="Riley R."/>
            <person name="Wiebenga A."/>
            <person name="Aguilar-Osorio G."/>
            <person name="Amillis S."/>
            <person name="Uchima C.A."/>
            <person name="Anderluh G."/>
            <person name="Asadollahi M."/>
            <person name="Askin M."/>
            <person name="Barry K."/>
            <person name="Battaglia E."/>
            <person name="Bayram O."/>
            <person name="Benocci T."/>
            <person name="Braus-Stromeyer S.A."/>
            <person name="Caldana C."/>
            <person name="Canovas D."/>
            <person name="Cerqueira G.C."/>
            <person name="Chen F."/>
            <person name="Chen W."/>
            <person name="Choi C."/>
            <person name="Clum A."/>
            <person name="Dos Santos R.A."/>
            <person name="Damasio A.R."/>
            <person name="Diallinas G."/>
            <person name="Emri T."/>
            <person name="Fekete E."/>
            <person name="Flipphi M."/>
            <person name="Freyberg S."/>
            <person name="Gallo A."/>
            <person name="Gournas C."/>
            <person name="Habgood R."/>
            <person name="Hainaut M."/>
            <person name="Harispe M.L."/>
            <person name="Henrissat B."/>
            <person name="Hilden K.S."/>
            <person name="Hope R."/>
            <person name="Hossain A."/>
            <person name="Karabika E."/>
            <person name="Karaffa L."/>
            <person name="Karanyi Z."/>
            <person name="Krasevec N."/>
            <person name="Kuo A."/>
            <person name="Kusch H."/>
            <person name="LaButti K."/>
            <person name="Lagendijk E.L."/>
            <person name="Lapidus A."/>
            <person name="Levasseur A."/>
            <person name="Lindquist E."/>
            <person name="Lipzen A."/>
            <person name="Logrieco A.F."/>
            <person name="MacCabe A."/>
            <person name="Maekelae M.R."/>
            <person name="Malavazi I."/>
            <person name="Melin P."/>
            <person name="Meyer V."/>
            <person name="Mielnichuk N."/>
            <person name="Miskei M."/>
            <person name="Molnar A.P."/>
            <person name="Mule G."/>
            <person name="Ngan C.Y."/>
            <person name="Orejas M."/>
            <person name="Orosz E."/>
            <person name="Ouedraogo J.P."/>
            <person name="Overkamp K.M."/>
            <person name="Park H.-S."/>
            <person name="Perrone G."/>
            <person name="Piumi F."/>
            <person name="Punt P.J."/>
            <person name="Ram A.F."/>
            <person name="Ramon A."/>
            <person name="Rauscher S."/>
            <person name="Record E."/>
            <person name="Riano-Pachon D.M."/>
            <person name="Robert V."/>
            <person name="Roehrig J."/>
            <person name="Ruller R."/>
            <person name="Salamov A."/>
            <person name="Salih N.S."/>
            <person name="Samson R.A."/>
            <person name="Sandor E."/>
            <person name="Sanguinetti M."/>
            <person name="Schuetze T."/>
            <person name="Sepcic K."/>
            <person name="Shelest E."/>
            <person name="Sherlock G."/>
            <person name="Sophianopoulou V."/>
            <person name="Squina F.M."/>
            <person name="Sun H."/>
            <person name="Susca A."/>
            <person name="Todd R.B."/>
            <person name="Tsang A."/>
            <person name="Unkles S.E."/>
            <person name="van de Wiele N."/>
            <person name="van Rossen-Uffink D."/>
            <person name="Oliveira J.V."/>
            <person name="Vesth T.C."/>
            <person name="Visser J."/>
            <person name="Yu J.-H."/>
            <person name="Zhou M."/>
            <person name="Andersen M.R."/>
            <person name="Archer D.B."/>
            <person name="Baker S.E."/>
            <person name="Benoit I."/>
            <person name="Brakhage A.A."/>
            <person name="Braus G.H."/>
            <person name="Fischer R."/>
            <person name="Frisvad J.C."/>
            <person name="Goldman G.H."/>
            <person name="Houbraken J."/>
            <person name="Oakley B."/>
            <person name="Pocsi I."/>
            <person name="Scazzocchio C."/>
            <person name="Seiboth B."/>
            <person name="vanKuyk P.A."/>
            <person name="Wortman J."/>
            <person name="Dyer P.S."/>
            <person name="Grigoriev I.V."/>
        </authorList>
    </citation>
    <scope>NUCLEOTIDE SEQUENCE [LARGE SCALE GENOMIC DNA]</scope>
    <source>
        <strain evidence="2">CBS 516.65</strain>
    </source>
</reference>
<evidence type="ECO:0000313" key="2">
    <source>
        <dbReference type="Proteomes" id="UP000184300"/>
    </source>
</evidence>
<dbReference type="VEuPathDB" id="FungiDB:ASPGLDRAFT_1511021"/>
<evidence type="ECO:0000313" key="1">
    <source>
        <dbReference type="EMBL" id="OJJ78480.1"/>
    </source>
</evidence>
<sequence length="62" mass="6819">MYLGFIVTTDGIEVDHDKVAAILQWGRPNTVKRSYCEASEPTNKEGDPILLDPRIATNTAGE</sequence>
<proteinExistence type="predicted"/>
<dbReference type="InterPro" id="IPR043502">
    <property type="entry name" value="DNA/RNA_pol_sf"/>
</dbReference>
<dbReference type="Proteomes" id="UP000184300">
    <property type="component" value="Unassembled WGS sequence"/>
</dbReference>
<dbReference type="EMBL" id="KV878936">
    <property type="protein sequence ID" value="OJJ78480.1"/>
    <property type="molecule type" value="Genomic_DNA"/>
</dbReference>
<dbReference type="AlphaFoldDB" id="A0A1L9V3I1"/>
<dbReference type="GeneID" id="34458479"/>
<dbReference type="SUPFAM" id="SSF56672">
    <property type="entry name" value="DNA/RNA polymerases"/>
    <property type="match status" value="1"/>
</dbReference>
<keyword evidence="2" id="KW-1185">Reference proteome</keyword>
<dbReference type="RefSeq" id="XP_022395178.1">
    <property type="nucleotide sequence ID" value="XM_022542218.1"/>
</dbReference>
<gene>
    <name evidence="1" type="ORF">ASPGLDRAFT_1511021</name>
</gene>